<accession>A0A6P7H9G0</accession>
<dbReference type="AlphaFoldDB" id="A0A6P7H9G0"/>
<organism evidence="1">
    <name type="scientific">Diabrotica virgifera virgifera</name>
    <name type="common">western corn rootworm</name>
    <dbReference type="NCBI Taxonomy" id="50390"/>
    <lineage>
        <taxon>Eukaryota</taxon>
        <taxon>Metazoa</taxon>
        <taxon>Ecdysozoa</taxon>
        <taxon>Arthropoda</taxon>
        <taxon>Hexapoda</taxon>
        <taxon>Insecta</taxon>
        <taxon>Pterygota</taxon>
        <taxon>Neoptera</taxon>
        <taxon>Endopterygota</taxon>
        <taxon>Coleoptera</taxon>
        <taxon>Polyphaga</taxon>
        <taxon>Cucujiformia</taxon>
        <taxon>Chrysomeloidea</taxon>
        <taxon>Chrysomelidae</taxon>
        <taxon>Galerucinae</taxon>
        <taxon>Diabroticina</taxon>
        <taxon>Diabroticites</taxon>
        <taxon>Diabrotica</taxon>
    </lineage>
</organism>
<gene>
    <name evidence="1" type="primary">LOC114345940</name>
</gene>
<evidence type="ECO:0000313" key="1">
    <source>
        <dbReference type="RefSeq" id="XP_028152550.1"/>
    </source>
</evidence>
<name>A0A6P7H9G0_DIAVI</name>
<dbReference type="InParanoid" id="A0A6P7H9G0"/>
<reference evidence="1" key="1">
    <citation type="submission" date="2025-08" db="UniProtKB">
        <authorList>
            <consortium name="RefSeq"/>
        </authorList>
    </citation>
    <scope>IDENTIFICATION</scope>
    <source>
        <tissue evidence="1">Whole insect</tissue>
    </source>
</reference>
<sequence>MFRNDPSCEETTACKMGCSSLSKKRPAIVVEYHEMKTNFELAIETSLILPDRPCASCPSVVLTVTEKTGNFIFVEVRDADIMPQVPLQSIAKSFSIDGNHYKLASVIDFKVPFSTLRGNDNLPQDKTFLGHYTAICLQREENGSNSMIYATRKSQGGNRSCAVQAY</sequence>
<protein>
    <submittedName>
        <fullName evidence="1">Uncharacterized protein LOC114345940</fullName>
    </submittedName>
</protein>
<proteinExistence type="predicted"/>
<dbReference type="RefSeq" id="XP_028152550.1">
    <property type="nucleotide sequence ID" value="XM_028296749.1"/>
</dbReference>